<gene>
    <name evidence="2" type="ORF">AB205_0160950</name>
</gene>
<dbReference type="InterPro" id="IPR002110">
    <property type="entry name" value="Ankyrin_rpt"/>
</dbReference>
<feature type="non-terminal residue" evidence="2">
    <location>
        <position position="94"/>
    </location>
</feature>
<feature type="chain" id="PRO_5013762397" evidence="1">
    <location>
        <begin position="19"/>
        <end position="94"/>
    </location>
</feature>
<dbReference type="OrthoDB" id="71307at2759"/>
<feature type="signal peptide" evidence="1">
    <location>
        <begin position="1"/>
        <end position="18"/>
    </location>
</feature>
<dbReference type="Proteomes" id="UP000228934">
    <property type="component" value="Unassembled WGS sequence"/>
</dbReference>
<reference evidence="3" key="1">
    <citation type="journal article" date="2017" name="Nat. Commun.">
        <title>The North American bullfrog draft genome provides insight into hormonal regulation of long noncoding RNA.</title>
        <authorList>
            <person name="Hammond S.A."/>
            <person name="Warren R.L."/>
            <person name="Vandervalk B.P."/>
            <person name="Kucuk E."/>
            <person name="Khan H."/>
            <person name="Gibb E.A."/>
            <person name="Pandoh P."/>
            <person name="Kirk H."/>
            <person name="Zhao Y."/>
            <person name="Jones M."/>
            <person name="Mungall A.J."/>
            <person name="Coope R."/>
            <person name="Pleasance S."/>
            <person name="Moore R.A."/>
            <person name="Holt R.A."/>
            <person name="Round J.M."/>
            <person name="Ohora S."/>
            <person name="Walle B.V."/>
            <person name="Veldhoen N."/>
            <person name="Helbing C.C."/>
            <person name="Birol I."/>
        </authorList>
    </citation>
    <scope>NUCLEOTIDE SEQUENCE [LARGE SCALE GENOMIC DNA]</scope>
</reference>
<organism evidence="2 3">
    <name type="scientific">Aquarana catesbeiana</name>
    <name type="common">American bullfrog</name>
    <name type="synonym">Rana catesbeiana</name>
    <dbReference type="NCBI Taxonomy" id="8400"/>
    <lineage>
        <taxon>Eukaryota</taxon>
        <taxon>Metazoa</taxon>
        <taxon>Chordata</taxon>
        <taxon>Craniata</taxon>
        <taxon>Vertebrata</taxon>
        <taxon>Euteleostomi</taxon>
        <taxon>Amphibia</taxon>
        <taxon>Batrachia</taxon>
        <taxon>Anura</taxon>
        <taxon>Neobatrachia</taxon>
        <taxon>Ranoidea</taxon>
        <taxon>Ranidae</taxon>
        <taxon>Aquarana</taxon>
    </lineage>
</organism>
<keyword evidence="1" id="KW-0732">Signal</keyword>
<name>A0A2G9Q8S9_AQUCT</name>
<dbReference type="InterPro" id="IPR036770">
    <property type="entry name" value="Ankyrin_rpt-contain_sf"/>
</dbReference>
<proteinExistence type="predicted"/>
<evidence type="ECO:0000313" key="2">
    <source>
        <dbReference type="EMBL" id="PIO11990.1"/>
    </source>
</evidence>
<evidence type="ECO:0000313" key="3">
    <source>
        <dbReference type="Proteomes" id="UP000228934"/>
    </source>
</evidence>
<sequence>MFVATAVWILSDWRFGSAHWPLISVISQSTPFITKAIIKGRSLKGTDEVGNVDCVKFLIEMGANLEARDCDFGTPLHVACGRQRLECVRVLLLA</sequence>
<evidence type="ECO:0000256" key="1">
    <source>
        <dbReference type="SAM" id="SignalP"/>
    </source>
</evidence>
<dbReference type="Pfam" id="PF13637">
    <property type="entry name" value="Ank_4"/>
    <property type="match status" value="1"/>
</dbReference>
<dbReference type="EMBL" id="KZ047797">
    <property type="protein sequence ID" value="PIO11990.1"/>
    <property type="molecule type" value="Genomic_DNA"/>
</dbReference>
<dbReference type="AlphaFoldDB" id="A0A2G9Q8S9"/>
<accession>A0A2G9Q8S9</accession>
<dbReference type="Gene3D" id="1.25.40.20">
    <property type="entry name" value="Ankyrin repeat-containing domain"/>
    <property type="match status" value="1"/>
</dbReference>
<dbReference type="SUPFAM" id="SSF48403">
    <property type="entry name" value="Ankyrin repeat"/>
    <property type="match status" value="1"/>
</dbReference>
<keyword evidence="3" id="KW-1185">Reference proteome</keyword>
<protein>
    <submittedName>
        <fullName evidence="2">Uncharacterized protein</fullName>
    </submittedName>
</protein>